<dbReference type="InterPro" id="IPR007373">
    <property type="entry name" value="Thiamin_PyroPKinase_B1-bd"/>
</dbReference>
<dbReference type="OrthoDB" id="7057856at2"/>
<name>A0A086XQC3_9RHOB</name>
<dbReference type="STRING" id="1105367.CG50_13385"/>
<dbReference type="InterPro" id="IPR036371">
    <property type="entry name" value="TPK_B1-bd_sf"/>
</dbReference>
<dbReference type="NCBIfam" id="TIGR01378">
    <property type="entry name" value="thi_PPkinase"/>
    <property type="match status" value="1"/>
</dbReference>
<dbReference type="RefSeq" id="WP_036640437.1">
    <property type="nucleotide sequence ID" value="NZ_CAXYYU010000050.1"/>
</dbReference>
<dbReference type="SUPFAM" id="SSF63862">
    <property type="entry name" value="Thiamin pyrophosphokinase, substrate-binding domain"/>
    <property type="match status" value="1"/>
</dbReference>
<dbReference type="InterPro" id="IPR053149">
    <property type="entry name" value="TPK"/>
</dbReference>
<proteinExistence type="predicted"/>
<dbReference type="PANTHER" id="PTHR41299">
    <property type="entry name" value="THIAMINE PYROPHOSPHOKINASE"/>
    <property type="match status" value="1"/>
</dbReference>
<feature type="domain" description="Thiamin pyrophosphokinase thiamin-binding" evidence="6">
    <location>
        <begin position="143"/>
        <end position="202"/>
    </location>
</feature>
<dbReference type="Pfam" id="PF04265">
    <property type="entry name" value="TPK_B1_binding"/>
    <property type="match status" value="1"/>
</dbReference>
<evidence type="ECO:0000256" key="2">
    <source>
        <dbReference type="ARBA" id="ARBA00022741"/>
    </source>
</evidence>
<accession>A0A086XQC3</accession>
<dbReference type="Pfam" id="PF04263">
    <property type="entry name" value="TPK_catalytic"/>
    <property type="match status" value="1"/>
</dbReference>
<evidence type="ECO:0000313" key="7">
    <source>
        <dbReference type="EMBL" id="KFI24223.1"/>
    </source>
</evidence>
<dbReference type="SUPFAM" id="SSF63999">
    <property type="entry name" value="Thiamin pyrophosphokinase, catalytic domain"/>
    <property type="match status" value="1"/>
</dbReference>
<evidence type="ECO:0000256" key="1">
    <source>
        <dbReference type="ARBA" id="ARBA00022679"/>
    </source>
</evidence>
<keyword evidence="1" id="KW-0808">Transferase</keyword>
<dbReference type="Gene3D" id="3.40.50.10240">
    <property type="entry name" value="Thiamin pyrophosphokinase, catalytic domain"/>
    <property type="match status" value="1"/>
</dbReference>
<dbReference type="eggNOG" id="COG1564">
    <property type="taxonomic scope" value="Bacteria"/>
</dbReference>
<dbReference type="InterPro" id="IPR007371">
    <property type="entry name" value="TPK_catalytic"/>
</dbReference>
<organism evidence="7 8">
    <name type="scientific">Paenirhodobacter enshiensis</name>
    <dbReference type="NCBI Taxonomy" id="1105367"/>
    <lineage>
        <taxon>Bacteria</taxon>
        <taxon>Pseudomonadati</taxon>
        <taxon>Pseudomonadota</taxon>
        <taxon>Alphaproteobacteria</taxon>
        <taxon>Rhodobacterales</taxon>
        <taxon>Rhodobacter group</taxon>
        <taxon>Paenirhodobacter</taxon>
    </lineage>
</organism>
<sequence length="221" mass="23332">MTDTFFTCDAGVVLIGGGVVDPADLAIARALAPALVAADGGGDRALALGAVPERVIGDLDSLSETARARLGARVIRVAEQESTDFGKCLSHVAAPFYICLGFAGLRLDHTLAALSELARRPRQPAFLIAEDEVVFRLPDALDLNLPVGERVSLFPFGPVRARSTGLRWPLDGIDFAPAGRVGTSNEVSGPTVSIHVETGDALLLLPKRYLPLALRAVTRSR</sequence>
<dbReference type="GO" id="GO:0005524">
    <property type="term" value="F:ATP binding"/>
    <property type="evidence" value="ECO:0007669"/>
    <property type="project" value="UniProtKB-KW"/>
</dbReference>
<dbReference type="Proteomes" id="UP000028824">
    <property type="component" value="Unassembled WGS sequence"/>
</dbReference>
<dbReference type="InterPro" id="IPR006282">
    <property type="entry name" value="Thi_PPkinase"/>
</dbReference>
<reference evidence="7 8" key="1">
    <citation type="submission" date="2014-03" db="EMBL/GenBank/DDBJ databases">
        <title>Genome of Paenirhodobacter enshiensis DW2-9.</title>
        <authorList>
            <person name="Wang D."/>
            <person name="Wang G."/>
        </authorList>
    </citation>
    <scope>NUCLEOTIDE SEQUENCE [LARGE SCALE GENOMIC DNA]</scope>
    <source>
        <strain evidence="7 8">DW2-9</strain>
    </source>
</reference>
<keyword evidence="2" id="KW-0547">Nucleotide-binding</keyword>
<evidence type="ECO:0000313" key="8">
    <source>
        <dbReference type="Proteomes" id="UP000028824"/>
    </source>
</evidence>
<gene>
    <name evidence="7" type="ORF">CG50_13385</name>
</gene>
<dbReference type="EC" id="2.7.6.2" evidence="5"/>
<evidence type="ECO:0000259" key="6">
    <source>
        <dbReference type="SMART" id="SM00983"/>
    </source>
</evidence>
<dbReference type="GO" id="GO:0016301">
    <property type="term" value="F:kinase activity"/>
    <property type="evidence" value="ECO:0007669"/>
    <property type="project" value="UniProtKB-KW"/>
</dbReference>
<dbReference type="GO" id="GO:0004788">
    <property type="term" value="F:thiamine diphosphokinase activity"/>
    <property type="evidence" value="ECO:0007669"/>
    <property type="project" value="UniProtKB-UniRule"/>
</dbReference>
<evidence type="ECO:0000256" key="3">
    <source>
        <dbReference type="ARBA" id="ARBA00022777"/>
    </source>
</evidence>
<dbReference type="GO" id="GO:0009229">
    <property type="term" value="P:thiamine diphosphate biosynthetic process"/>
    <property type="evidence" value="ECO:0007669"/>
    <property type="project" value="InterPro"/>
</dbReference>
<keyword evidence="3 7" id="KW-0418">Kinase</keyword>
<evidence type="ECO:0000256" key="5">
    <source>
        <dbReference type="NCBIfam" id="TIGR01378"/>
    </source>
</evidence>
<keyword evidence="8" id="KW-1185">Reference proteome</keyword>
<protein>
    <recommendedName>
        <fullName evidence="5">Thiamine diphosphokinase</fullName>
        <ecNumber evidence="5">2.7.6.2</ecNumber>
    </recommendedName>
</protein>
<dbReference type="CDD" id="cd07995">
    <property type="entry name" value="TPK"/>
    <property type="match status" value="1"/>
</dbReference>
<comment type="caution">
    <text evidence="7">The sequence shown here is derived from an EMBL/GenBank/DDBJ whole genome shotgun (WGS) entry which is preliminary data.</text>
</comment>
<dbReference type="EMBL" id="JFZB01000062">
    <property type="protein sequence ID" value="KFI24223.1"/>
    <property type="molecule type" value="Genomic_DNA"/>
</dbReference>
<dbReference type="SMART" id="SM00983">
    <property type="entry name" value="TPK_B1_binding"/>
    <property type="match status" value="1"/>
</dbReference>
<keyword evidence="4" id="KW-0067">ATP-binding</keyword>
<dbReference type="AlphaFoldDB" id="A0A086XQC3"/>
<dbReference type="PANTHER" id="PTHR41299:SF1">
    <property type="entry name" value="THIAMINE PYROPHOSPHOKINASE"/>
    <property type="match status" value="1"/>
</dbReference>
<dbReference type="GO" id="GO:0006772">
    <property type="term" value="P:thiamine metabolic process"/>
    <property type="evidence" value="ECO:0007669"/>
    <property type="project" value="UniProtKB-UniRule"/>
</dbReference>
<evidence type="ECO:0000256" key="4">
    <source>
        <dbReference type="ARBA" id="ARBA00022840"/>
    </source>
</evidence>
<dbReference type="InterPro" id="IPR036759">
    <property type="entry name" value="TPK_catalytic_sf"/>
</dbReference>
<dbReference type="GO" id="GO:0030975">
    <property type="term" value="F:thiamine binding"/>
    <property type="evidence" value="ECO:0007669"/>
    <property type="project" value="InterPro"/>
</dbReference>